<dbReference type="Pfam" id="PF13932">
    <property type="entry name" value="SAM_GIDA_C"/>
    <property type="match status" value="1"/>
</dbReference>
<organism evidence="7 9">
    <name type="scientific">Dracunculus medinensis</name>
    <name type="common">Guinea worm</name>
    <dbReference type="NCBI Taxonomy" id="318479"/>
    <lineage>
        <taxon>Eukaryota</taxon>
        <taxon>Metazoa</taxon>
        <taxon>Ecdysozoa</taxon>
        <taxon>Nematoda</taxon>
        <taxon>Chromadorea</taxon>
        <taxon>Rhabditida</taxon>
        <taxon>Spirurina</taxon>
        <taxon>Dracunculoidea</taxon>
        <taxon>Dracunculidae</taxon>
        <taxon>Dracunculus</taxon>
    </lineage>
</organism>
<dbReference type="GO" id="GO:0050660">
    <property type="term" value="F:flavin adenine dinucleotide binding"/>
    <property type="evidence" value="ECO:0007669"/>
    <property type="project" value="InterPro"/>
</dbReference>
<dbReference type="GO" id="GO:0030488">
    <property type="term" value="P:tRNA methylation"/>
    <property type="evidence" value="ECO:0007669"/>
    <property type="project" value="TreeGrafter"/>
</dbReference>
<keyword evidence="4" id="KW-0274">FAD</keyword>
<reference evidence="9" key="1">
    <citation type="submission" date="2017-02" db="UniProtKB">
        <authorList>
            <consortium name="WormBaseParasite"/>
        </authorList>
    </citation>
    <scope>IDENTIFICATION</scope>
</reference>
<evidence type="ECO:0000259" key="5">
    <source>
        <dbReference type="SMART" id="SM01228"/>
    </source>
</evidence>
<reference evidence="6 8" key="2">
    <citation type="submission" date="2018-11" db="EMBL/GenBank/DDBJ databases">
        <authorList>
            <consortium name="Pathogen Informatics"/>
        </authorList>
    </citation>
    <scope>NUCLEOTIDE SEQUENCE [LARGE SCALE GENOMIC DNA]</scope>
</reference>
<comment type="cofactor">
    <cofactor evidence="1">
        <name>FAD</name>
        <dbReference type="ChEBI" id="CHEBI:57692"/>
    </cofactor>
</comment>
<accession>A0A0N4UAS9</accession>
<dbReference type="Proteomes" id="UP000274756">
    <property type="component" value="Unassembled WGS sequence"/>
</dbReference>
<evidence type="ECO:0000256" key="3">
    <source>
        <dbReference type="ARBA" id="ARBA00022630"/>
    </source>
</evidence>
<dbReference type="GO" id="GO:0005829">
    <property type="term" value="C:cytosol"/>
    <property type="evidence" value="ECO:0007669"/>
    <property type="project" value="TreeGrafter"/>
</dbReference>
<dbReference type="Pfam" id="PF21680">
    <property type="entry name" value="GIDA_C_1st"/>
    <property type="match status" value="1"/>
</dbReference>
<dbReference type="InterPro" id="IPR040131">
    <property type="entry name" value="MnmG_N"/>
</dbReference>
<dbReference type="FunFam" id="1.10.150.570:FF:000001">
    <property type="entry name" value="tRNA uridine 5-carboxymethylaminomethyl modification enzyme MnmG"/>
    <property type="match status" value="1"/>
</dbReference>
<dbReference type="InterPro" id="IPR036188">
    <property type="entry name" value="FAD/NAD-bd_sf"/>
</dbReference>
<feature type="domain" description="tRNA uridine 5-carboxymethylaminomethyl modification enzyme C-terminal subdomain" evidence="5">
    <location>
        <begin position="562"/>
        <end position="637"/>
    </location>
</feature>
<dbReference type="Pfam" id="PF01134">
    <property type="entry name" value="GIDA"/>
    <property type="match status" value="1"/>
</dbReference>
<dbReference type="InterPro" id="IPR002218">
    <property type="entry name" value="MnmG-rel"/>
</dbReference>
<dbReference type="Proteomes" id="UP000038040">
    <property type="component" value="Unplaced"/>
</dbReference>
<evidence type="ECO:0000256" key="1">
    <source>
        <dbReference type="ARBA" id="ARBA00001974"/>
    </source>
</evidence>
<dbReference type="SUPFAM" id="SSF51905">
    <property type="entry name" value="FAD/NAD(P)-binding domain"/>
    <property type="match status" value="1"/>
</dbReference>
<dbReference type="InterPro" id="IPR049312">
    <property type="entry name" value="GIDA_C_N"/>
</dbReference>
<dbReference type="GO" id="GO:0070899">
    <property type="term" value="P:mitochondrial tRNA wobble uridine modification"/>
    <property type="evidence" value="ECO:0007669"/>
    <property type="project" value="UniProtKB-ARBA"/>
</dbReference>
<evidence type="ECO:0000256" key="2">
    <source>
        <dbReference type="ARBA" id="ARBA00007653"/>
    </source>
</evidence>
<dbReference type="NCBIfam" id="TIGR00136">
    <property type="entry name" value="mnmG_gidA"/>
    <property type="match status" value="1"/>
</dbReference>
<dbReference type="Gene3D" id="3.50.50.60">
    <property type="entry name" value="FAD/NAD(P)-binding domain"/>
    <property type="match status" value="2"/>
</dbReference>
<dbReference type="InterPro" id="IPR004416">
    <property type="entry name" value="MnmG"/>
</dbReference>
<dbReference type="InterPro" id="IPR047001">
    <property type="entry name" value="MnmG_C_subdom"/>
</dbReference>
<protein>
    <submittedName>
        <fullName evidence="9">Protein MTO1 homolog, mitochondrial</fullName>
    </submittedName>
</protein>
<dbReference type="PANTHER" id="PTHR11806:SF0">
    <property type="entry name" value="PROTEIN MTO1 HOMOLOG, MITOCHONDRIAL"/>
    <property type="match status" value="1"/>
</dbReference>
<keyword evidence="3" id="KW-0285">Flavoprotein</keyword>
<name>A0A0N4UAS9_DRAME</name>
<dbReference type="FunFam" id="3.50.50.60:FF:000082">
    <property type="entry name" value="protein MTO1 homolog, mitochondrial isoform X1"/>
    <property type="match status" value="1"/>
</dbReference>
<dbReference type="AlphaFoldDB" id="A0A0N4UAS9"/>
<evidence type="ECO:0000313" key="6">
    <source>
        <dbReference type="EMBL" id="VDN58185.1"/>
    </source>
</evidence>
<dbReference type="InterPro" id="IPR020595">
    <property type="entry name" value="MnmG-rel_CS"/>
</dbReference>
<dbReference type="SMART" id="SM01228">
    <property type="entry name" value="GIDA_assoc_3"/>
    <property type="match status" value="1"/>
</dbReference>
<dbReference type="OrthoDB" id="3329at2759"/>
<sequence>MKHSRLLTNAVKLFDVIVIGGGHAGCEAAAASARSRARTLLLTHRKETIGEMSCNPSFGGIGKGHLIREIDAMDGLCARICDKSAITYQALNTGQGPAILGLRAQIDRDLYKKYMQEEIICGTPNLTVIEGSVGDLIIENSTKPECIKVSGVILENGQMIRSNAVVVTTGTFLDGEVFWGLKRFPYGRLGEKACTKLSQKFSQLGFKIGRLRTGTPPRLLKKTIDFSKFELKPADKNPIPFSFLTKTLWIDPDKQLPTYLSYTNDRVAELVRKHYKEHKYIRSEQIGPRYCPSLESKIIKFENVYHKFFLEHEGLESELIYPQGMSMTFAEDVQREIMRSIPGLENVEIAQAGYGVEYDFINPQQLHSSLETKLVKRLFLAGQINGTTGYEEAAAQGNNFIASILAGINAAAVTRGIKPLLLDRTEAYIGVLVDDLTSLGTNEPYRMFTSRAEFRLHLRPDNADIRLTDKAYHMGVVSEDRYSHFLNLKTRLKDATELLKSIKYPLATWPKYLQNFKPKNKLGKVYTAYDLLHRHDISFRELERAFPKEMSPFLDNELESRIRIEGLYKKQHDLLVEKMITVRREGRALIPENIKYSNIDGLSFECMEKFEQWRPQNLAAASRVPGVTPEALYILLRYIKTPEIQKHCCVGD</sequence>
<proteinExistence type="inferred from homology"/>
<dbReference type="Gene3D" id="1.10.150.570">
    <property type="entry name" value="GidA associated domain, C-terminal subdomain"/>
    <property type="match status" value="1"/>
</dbReference>
<gene>
    <name evidence="6" type="ORF">DME_LOCUS8158</name>
</gene>
<comment type="similarity">
    <text evidence="2">Belongs to the MnmG family.</text>
</comment>
<evidence type="ECO:0000256" key="4">
    <source>
        <dbReference type="ARBA" id="ARBA00022827"/>
    </source>
</evidence>
<evidence type="ECO:0000313" key="8">
    <source>
        <dbReference type="Proteomes" id="UP000274756"/>
    </source>
</evidence>
<dbReference type="WBParaSite" id="DME_0000427501-mRNA-1">
    <property type="protein sequence ID" value="DME_0000427501-mRNA-1"/>
    <property type="gene ID" value="DME_0000427501"/>
</dbReference>
<dbReference type="PROSITE" id="PS01280">
    <property type="entry name" value="GIDA_1"/>
    <property type="match status" value="1"/>
</dbReference>
<dbReference type="InterPro" id="IPR044920">
    <property type="entry name" value="MnmG_C_subdom_sf"/>
</dbReference>
<dbReference type="GO" id="GO:0005739">
    <property type="term" value="C:mitochondrion"/>
    <property type="evidence" value="ECO:0007669"/>
    <property type="project" value="GOC"/>
</dbReference>
<evidence type="ECO:0000313" key="9">
    <source>
        <dbReference type="WBParaSite" id="DME_0000427501-mRNA-1"/>
    </source>
</evidence>
<evidence type="ECO:0000313" key="7">
    <source>
        <dbReference type="Proteomes" id="UP000038040"/>
    </source>
</evidence>
<dbReference type="PANTHER" id="PTHR11806">
    <property type="entry name" value="GLUCOSE INHIBITED DIVISION PROTEIN A"/>
    <property type="match status" value="1"/>
</dbReference>
<keyword evidence="8" id="KW-1185">Reference proteome</keyword>
<dbReference type="FunFam" id="3.50.50.60:FF:000002">
    <property type="entry name" value="tRNA uridine 5-carboxymethylaminomethyl modification enzyme MnmG"/>
    <property type="match status" value="1"/>
</dbReference>
<dbReference type="InterPro" id="IPR026904">
    <property type="entry name" value="MnmG_C"/>
</dbReference>
<dbReference type="EMBL" id="UYYG01001166">
    <property type="protein sequence ID" value="VDN58185.1"/>
    <property type="molecule type" value="Genomic_DNA"/>
</dbReference>
<dbReference type="STRING" id="318479.A0A0N4UAS9"/>